<dbReference type="PANTHER" id="PTHR22576:SF37">
    <property type="entry name" value="MUCOSA-ASSOCIATED LYMPHOID TISSUE LYMPHOMA TRANSLOCATION PROTEIN 1"/>
    <property type="match status" value="1"/>
</dbReference>
<dbReference type="EC" id="3.4.22.-" evidence="2"/>
<evidence type="ECO:0000313" key="2">
    <source>
        <dbReference type="EMBL" id="MDQ4626074.1"/>
    </source>
</evidence>
<feature type="domain" description="Caspase family p20" evidence="1">
    <location>
        <begin position="16"/>
        <end position="108"/>
    </location>
</feature>
<proteinExistence type="predicted"/>
<keyword evidence="2" id="KW-0378">Hydrolase</keyword>
<keyword evidence="3" id="KW-1185">Reference proteome</keyword>
<dbReference type="Pfam" id="PF00656">
    <property type="entry name" value="Peptidase_C14"/>
    <property type="match status" value="1"/>
</dbReference>
<dbReference type="PROSITE" id="PS50208">
    <property type="entry name" value="CASPASE_P20"/>
    <property type="match status" value="1"/>
</dbReference>
<dbReference type="InterPro" id="IPR011600">
    <property type="entry name" value="Pept_C14_caspase"/>
</dbReference>
<dbReference type="InterPro" id="IPR052039">
    <property type="entry name" value="Caspase-related_regulators"/>
</dbReference>
<dbReference type="SUPFAM" id="SSF52129">
    <property type="entry name" value="Caspase-like"/>
    <property type="match status" value="1"/>
</dbReference>
<dbReference type="RefSeq" id="WP_307778923.1">
    <property type="nucleotide sequence ID" value="NZ_JAVFKP010000002.1"/>
</dbReference>
<dbReference type="PANTHER" id="PTHR22576">
    <property type="entry name" value="MUCOSA ASSOCIATED LYMPHOID TISSUE LYMPHOMA TRANSLOCATION PROTEIN 1/PARACASPASE"/>
    <property type="match status" value="1"/>
</dbReference>
<comment type="caution">
    <text evidence="2">The sequence shown here is derived from an EMBL/GenBank/DDBJ whole genome shotgun (WGS) entry which is preliminary data.</text>
</comment>
<evidence type="ECO:0000259" key="1">
    <source>
        <dbReference type="PROSITE" id="PS50208"/>
    </source>
</evidence>
<organism evidence="2 3">
    <name type="scientific">Janthinobacterium lividum</name>
    <dbReference type="NCBI Taxonomy" id="29581"/>
    <lineage>
        <taxon>Bacteria</taxon>
        <taxon>Pseudomonadati</taxon>
        <taxon>Pseudomonadota</taxon>
        <taxon>Betaproteobacteria</taxon>
        <taxon>Burkholderiales</taxon>
        <taxon>Oxalobacteraceae</taxon>
        <taxon>Janthinobacterium</taxon>
    </lineage>
</organism>
<dbReference type="InterPro" id="IPR029030">
    <property type="entry name" value="Caspase-like_dom_sf"/>
</dbReference>
<dbReference type="GO" id="GO:0016787">
    <property type="term" value="F:hydrolase activity"/>
    <property type="evidence" value="ECO:0007669"/>
    <property type="project" value="UniProtKB-KW"/>
</dbReference>
<dbReference type="Proteomes" id="UP001237592">
    <property type="component" value="Unassembled WGS sequence"/>
</dbReference>
<gene>
    <name evidence="2" type="ORF">RB624_09275</name>
</gene>
<accession>A0ABU0XRB7</accession>
<dbReference type="Gene3D" id="3.40.50.1460">
    <property type="match status" value="1"/>
</dbReference>
<dbReference type="InterPro" id="IPR001309">
    <property type="entry name" value="Pept_C14_p20"/>
</dbReference>
<dbReference type="EMBL" id="JAVFKP010000002">
    <property type="protein sequence ID" value="MDQ4626074.1"/>
    <property type="molecule type" value="Genomic_DNA"/>
</dbReference>
<evidence type="ECO:0000313" key="3">
    <source>
        <dbReference type="Proteomes" id="UP001237592"/>
    </source>
</evidence>
<sequence length="424" mass="46699">MSLLLAFPCQAQSGPPKRVALLIGNWDYDQNGKFDPTPSGDYIADLKNPCSDSDLVKSQLAKFGFEIHDYCNVDQATFNARVADFASSLSDLPKGSIVFLFYSGHGMQYHGHAFTVPVLFRMDHAAFRKDDDLEQFKLLQKNANNVAEMLQKLPDDKNVALVVALDKCRDVPVDEKVTYSEAVSIRTGPNTLIQYATTAGDRTPDNDGKGHSAYALVLADELSKGGDIGDIMAAVGIRVWRLYDSGKRDTYAETNVGPAFSALKFNPLKAGMSAAPHDVAATVSRKRLMVRDRYDGVTLDIFWCEGDGEQARYAFATSLARDIAMRARELGVGRVMVKPLSQDMNNNNGYNVHRNIMRYDQAYPLEREMLFKIASAYPVGNFLPQRGVGVNGQATQNYVSAFVCGRLADGRADVAALEHARGQR</sequence>
<reference evidence="2 3" key="1">
    <citation type="submission" date="2023-08" db="EMBL/GenBank/DDBJ databases">
        <title>Draft genome sequence of Janthinobacterium lividum.</title>
        <authorList>
            <person name="Chun B.H."/>
            <person name="Lee Y."/>
        </authorList>
    </citation>
    <scope>NUCLEOTIDE SEQUENCE [LARGE SCALE GENOMIC DNA]</scope>
    <source>
        <strain evidence="2 3">AMJK</strain>
    </source>
</reference>
<protein>
    <submittedName>
        <fullName evidence="2">Caspase family protein</fullName>
        <ecNumber evidence="2">3.4.22.-</ecNumber>
    </submittedName>
</protein>
<name>A0ABU0XRB7_9BURK</name>